<organism evidence="2 3">
    <name type="scientific">Dongia soli</name>
    <dbReference type="NCBI Taxonomy" id="600628"/>
    <lineage>
        <taxon>Bacteria</taxon>
        <taxon>Pseudomonadati</taxon>
        <taxon>Pseudomonadota</taxon>
        <taxon>Alphaproteobacteria</taxon>
        <taxon>Rhodospirillales</taxon>
        <taxon>Dongiaceae</taxon>
        <taxon>Dongia</taxon>
    </lineage>
</organism>
<reference evidence="2 3" key="1">
    <citation type="journal article" date="2016" name="Antonie Van Leeuwenhoek">
        <title>Dongia soli sp. nov., isolated from soil from Dokdo, Korea.</title>
        <authorList>
            <person name="Kim D.U."/>
            <person name="Lee H."/>
            <person name="Kim H."/>
            <person name="Kim S.G."/>
            <person name="Ka J.O."/>
        </authorList>
    </citation>
    <scope>NUCLEOTIDE SEQUENCE [LARGE SCALE GENOMIC DNA]</scope>
    <source>
        <strain evidence="2 3">D78</strain>
    </source>
</reference>
<evidence type="ECO:0000313" key="3">
    <source>
        <dbReference type="Proteomes" id="UP001279642"/>
    </source>
</evidence>
<feature type="coiled-coil region" evidence="1">
    <location>
        <begin position="216"/>
        <end position="243"/>
    </location>
</feature>
<dbReference type="EMBL" id="JAXCLW010000003">
    <property type="protein sequence ID" value="MDY0883778.1"/>
    <property type="molecule type" value="Genomic_DNA"/>
</dbReference>
<keyword evidence="3" id="KW-1185">Reference proteome</keyword>
<evidence type="ECO:0008006" key="4">
    <source>
        <dbReference type="Google" id="ProtNLM"/>
    </source>
</evidence>
<accession>A0ABU5EC56</accession>
<name>A0ABU5EC56_9PROT</name>
<protein>
    <recommendedName>
        <fullName evidence="4">Glycine zipper domain-containing protein</fullName>
    </recommendedName>
</protein>
<dbReference type="Proteomes" id="UP001279642">
    <property type="component" value="Unassembled WGS sequence"/>
</dbReference>
<comment type="caution">
    <text evidence="2">The sequence shown here is derived from an EMBL/GenBank/DDBJ whole genome shotgun (WGS) entry which is preliminary data.</text>
</comment>
<evidence type="ECO:0000313" key="2">
    <source>
        <dbReference type="EMBL" id="MDY0883778.1"/>
    </source>
</evidence>
<sequence length="250" mass="25693">MAFRIWMSGVGALALVLSGCTTPYEDNPGATTQSAANGPSACMQINADNIDTNYGGTVAEGAAIWSLVGAAVGALAGAATGGGSGAATGAAIGAGAGGAYGAVSGVQTAEAKKQYAVQEAQLDCQITAAKADNEKLAKMVTSTQAAVQQTEKKLADLESAYANKRMTKEQAQKELASVDESAAQIQRSVNAMKKRRDEYLQARDSTQNAANNSLNTAELDKQISQLNKQIASAESDLNRLMAQRKVAQVG</sequence>
<dbReference type="PROSITE" id="PS51257">
    <property type="entry name" value="PROKAR_LIPOPROTEIN"/>
    <property type="match status" value="1"/>
</dbReference>
<feature type="coiled-coil region" evidence="1">
    <location>
        <begin position="140"/>
        <end position="188"/>
    </location>
</feature>
<proteinExistence type="predicted"/>
<gene>
    <name evidence="2" type="ORF">SMD27_13070</name>
</gene>
<dbReference type="RefSeq" id="WP_320508845.1">
    <property type="nucleotide sequence ID" value="NZ_JAXCLW010000003.1"/>
</dbReference>
<keyword evidence="1" id="KW-0175">Coiled coil</keyword>
<evidence type="ECO:0000256" key="1">
    <source>
        <dbReference type="SAM" id="Coils"/>
    </source>
</evidence>